<keyword evidence="1" id="KW-0813">Transport</keyword>
<evidence type="ECO:0000256" key="1">
    <source>
        <dbReference type="ARBA" id="ARBA00022448"/>
    </source>
</evidence>
<dbReference type="PANTHER" id="PTHR34581:SF2">
    <property type="entry name" value="PTS SYSTEM N,N'-DIACETYLCHITOBIOSE-SPECIFIC EIIB COMPONENT"/>
    <property type="match status" value="1"/>
</dbReference>
<proteinExistence type="predicted"/>
<dbReference type="InterPro" id="IPR013012">
    <property type="entry name" value="PTS_EIIB_3"/>
</dbReference>
<dbReference type="AlphaFoldDB" id="A0A7X2TGB6"/>
<dbReference type="Pfam" id="PF02302">
    <property type="entry name" value="PTS_IIB"/>
    <property type="match status" value="1"/>
</dbReference>
<evidence type="ECO:0000256" key="7">
    <source>
        <dbReference type="PROSITE-ProRule" id="PRU00423"/>
    </source>
</evidence>
<evidence type="ECO:0000259" key="8">
    <source>
        <dbReference type="PROSITE" id="PS51100"/>
    </source>
</evidence>
<evidence type="ECO:0000313" key="9">
    <source>
        <dbReference type="EMBL" id="MSS58341.1"/>
    </source>
</evidence>
<comment type="caution">
    <text evidence="9">The sequence shown here is derived from an EMBL/GenBank/DDBJ whole genome shotgun (WGS) entry which is preliminary data.</text>
</comment>
<dbReference type="InterPro" id="IPR003501">
    <property type="entry name" value="PTS_EIIB_2/3"/>
</dbReference>
<dbReference type="GO" id="GO:0008982">
    <property type="term" value="F:protein-N(PI)-phosphohistidine-sugar phosphotransferase activity"/>
    <property type="evidence" value="ECO:0007669"/>
    <property type="project" value="InterPro"/>
</dbReference>
<evidence type="ECO:0000313" key="10">
    <source>
        <dbReference type="Proteomes" id="UP000461880"/>
    </source>
</evidence>
<dbReference type="InterPro" id="IPR051819">
    <property type="entry name" value="PTS_sugar-specific_EIIB"/>
</dbReference>
<feature type="domain" description="PTS EIIB type-3" evidence="8">
    <location>
        <begin position="1"/>
        <end position="104"/>
    </location>
</feature>
<evidence type="ECO:0000256" key="3">
    <source>
        <dbReference type="ARBA" id="ARBA00022597"/>
    </source>
</evidence>
<dbReference type="GO" id="GO:0016301">
    <property type="term" value="F:kinase activity"/>
    <property type="evidence" value="ECO:0007669"/>
    <property type="project" value="UniProtKB-KW"/>
</dbReference>
<protein>
    <submittedName>
        <fullName evidence="9">PTS sugar transporter subunit IIB</fullName>
    </submittedName>
</protein>
<dbReference type="InterPro" id="IPR036095">
    <property type="entry name" value="PTS_EIIB-like_sf"/>
</dbReference>
<dbReference type="GO" id="GO:0009401">
    <property type="term" value="P:phosphoenolpyruvate-dependent sugar phosphotransferase system"/>
    <property type="evidence" value="ECO:0007669"/>
    <property type="project" value="UniProtKB-KW"/>
</dbReference>
<accession>A0A7X2TGB6</accession>
<keyword evidence="6" id="KW-0418">Kinase</keyword>
<dbReference type="Gene3D" id="3.40.50.2300">
    <property type="match status" value="1"/>
</dbReference>
<dbReference type="PROSITE" id="PS51100">
    <property type="entry name" value="PTS_EIIB_TYPE_3"/>
    <property type="match status" value="1"/>
</dbReference>
<keyword evidence="2" id="KW-0597">Phosphoprotein</keyword>
<dbReference type="SUPFAM" id="SSF52794">
    <property type="entry name" value="PTS system IIB component-like"/>
    <property type="match status" value="1"/>
</dbReference>
<keyword evidence="5" id="KW-0598">Phosphotransferase system</keyword>
<keyword evidence="4" id="KW-0808">Transferase</keyword>
<keyword evidence="3 9" id="KW-0762">Sugar transport</keyword>
<reference evidence="9 10" key="1">
    <citation type="submission" date="2019-08" db="EMBL/GenBank/DDBJ databases">
        <title>In-depth cultivation of the pig gut microbiome towards novel bacterial diversity and tailored functional studies.</title>
        <authorList>
            <person name="Wylensek D."/>
            <person name="Hitch T.C.A."/>
            <person name="Clavel T."/>
        </authorList>
    </citation>
    <scope>NUCLEOTIDE SEQUENCE [LARGE SCALE GENOMIC DNA]</scope>
    <source>
        <strain evidence="9 10">Oil+RF-744-GAM-WT-6</strain>
    </source>
</reference>
<evidence type="ECO:0000256" key="5">
    <source>
        <dbReference type="ARBA" id="ARBA00022683"/>
    </source>
</evidence>
<gene>
    <name evidence="9" type="ORF">FYJ51_05425</name>
</gene>
<evidence type="ECO:0000256" key="6">
    <source>
        <dbReference type="ARBA" id="ARBA00022777"/>
    </source>
</evidence>
<name>A0A7X2TGB6_9FIRM</name>
<dbReference type="PANTHER" id="PTHR34581">
    <property type="entry name" value="PTS SYSTEM N,N'-DIACETYLCHITOBIOSE-SPECIFIC EIIB COMPONENT"/>
    <property type="match status" value="1"/>
</dbReference>
<sequence length="110" mass="12570">MKNIILLCTSGMSTSLLVTKMRAEARVQKYDCSVSCYPEIVIDDQFRDADLILLGPQIRYQLKRLREKYPDTQFEMIPSKIYSDVDGAALLNYAREKMNEPEEVSQAVSA</sequence>
<organism evidence="9 10">
    <name type="scientific">Stecheria intestinalis</name>
    <dbReference type="NCBI Taxonomy" id="2606630"/>
    <lineage>
        <taxon>Bacteria</taxon>
        <taxon>Bacillati</taxon>
        <taxon>Bacillota</taxon>
        <taxon>Erysipelotrichia</taxon>
        <taxon>Erysipelotrichales</taxon>
        <taxon>Erysipelotrichaceae</taxon>
        <taxon>Stecheria</taxon>
    </lineage>
</organism>
<feature type="modified residue" description="Phosphocysteine; by EIIA" evidence="7">
    <location>
        <position position="8"/>
    </location>
</feature>
<dbReference type="Proteomes" id="UP000461880">
    <property type="component" value="Unassembled WGS sequence"/>
</dbReference>
<dbReference type="EMBL" id="VUMN01000010">
    <property type="protein sequence ID" value="MSS58341.1"/>
    <property type="molecule type" value="Genomic_DNA"/>
</dbReference>
<evidence type="ECO:0000256" key="4">
    <source>
        <dbReference type="ARBA" id="ARBA00022679"/>
    </source>
</evidence>
<keyword evidence="10" id="KW-1185">Reference proteome</keyword>
<evidence type="ECO:0000256" key="2">
    <source>
        <dbReference type="ARBA" id="ARBA00022553"/>
    </source>
</evidence>
<dbReference type="RefSeq" id="WP_105303160.1">
    <property type="nucleotide sequence ID" value="NZ_JAQXPC010000003.1"/>
</dbReference>